<dbReference type="eggNOG" id="COG2834">
    <property type="taxonomic scope" value="Bacteria"/>
</dbReference>
<dbReference type="Proteomes" id="UP000019805">
    <property type="component" value="Chromosome"/>
</dbReference>
<dbReference type="InterPro" id="IPR018323">
    <property type="entry name" value="OM_lipoprot_carrier_LolA_Pbac"/>
</dbReference>
<keyword evidence="6" id="KW-0732">Signal</keyword>
<evidence type="ECO:0000256" key="2">
    <source>
        <dbReference type="ARBA" id="ARBA00007615"/>
    </source>
</evidence>
<keyword evidence="9 10" id="KW-0143">Chaperone</keyword>
<evidence type="ECO:0000256" key="10">
    <source>
        <dbReference type="HAMAP-Rule" id="MF_00240"/>
    </source>
</evidence>
<evidence type="ECO:0000256" key="1">
    <source>
        <dbReference type="ARBA" id="ARBA00004418"/>
    </source>
</evidence>
<evidence type="ECO:0000313" key="12">
    <source>
        <dbReference type="EMBL" id="CDM23846.1"/>
    </source>
</evidence>
<dbReference type="PATRIC" id="fig|1437824.5.peg.1362"/>
<evidence type="ECO:0000256" key="4">
    <source>
        <dbReference type="ARBA" id="ARBA00014035"/>
    </source>
</evidence>
<dbReference type="HOGENOM" id="CLU_087560_0_0_4"/>
<dbReference type="GO" id="GO:0030288">
    <property type="term" value="C:outer membrane-bounded periplasmic space"/>
    <property type="evidence" value="ECO:0007669"/>
    <property type="project" value="TreeGrafter"/>
</dbReference>
<dbReference type="InterPro" id="IPR004564">
    <property type="entry name" value="OM_lipoprot_carrier_LolA-like"/>
</dbReference>
<dbReference type="GO" id="GO:0042953">
    <property type="term" value="P:lipoprotein transport"/>
    <property type="evidence" value="ECO:0007669"/>
    <property type="project" value="InterPro"/>
</dbReference>
<reference evidence="12 13" key="1">
    <citation type="journal article" date="2014" name="BMC Microbiol.">
        <title>The oxygen-independent metabolism of cyclic monoterpenes in Castellaniella defragrans 65Phen.</title>
        <authorList>
            <person name="Petasch J."/>
            <person name="Disch E.M."/>
            <person name="Markert S."/>
            <person name="Becher D."/>
            <person name="Schweder T."/>
            <person name="Huttel B."/>
            <person name="Reinhardt R."/>
            <person name="Harder J."/>
        </authorList>
    </citation>
    <scope>NUCLEOTIDE SEQUENCE [LARGE SCALE GENOMIC DNA]</scope>
    <source>
        <strain evidence="12">65Phen</strain>
    </source>
</reference>
<evidence type="ECO:0000256" key="8">
    <source>
        <dbReference type="ARBA" id="ARBA00022927"/>
    </source>
</evidence>
<keyword evidence="7 10" id="KW-0574">Periplasm</keyword>
<accession>W8X3L2</accession>
<sequence length="247" mass="26782">MEMKMSAMQNMSAVQSDPARRGLRSVRGASRPGRPARRARGWRAACAAALLACLPGLALAAADAREQLQSFVDRVQSATGQFSQERTDAKGAAQKPQSGAFAFQRPGKFRWEVRAPYEQLIVSDGRHVYQYDPDLAQVTERNASQAVGASPAALLFGSGSLEDVFDLQTRPDRDGLQWLRAVPRTPDAGFVHADIAFSGGLPRRLELLDAFGQVSRIVFTGLKANPDIPAGQFRFAVPQGADLVKMD</sequence>
<dbReference type="InterPro" id="IPR029046">
    <property type="entry name" value="LolA/LolB/LppX"/>
</dbReference>
<dbReference type="PANTHER" id="PTHR35869:SF1">
    <property type="entry name" value="OUTER-MEMBRANE LIPOPROTEIN CARRIER PROTEIN"/>
    <property type="match status" value="1"/>
</dbReference>
<evidence type="ECO:0000256" key="5">
    <source>
        <dbReference type="ARBA" id="ARBA00022448"/>
    </source>
</evidence>
<evidence type="ECO:0000256" key="7">
    <source>
        <dbReference type="ARBA" id="ARBA00022764"/>
    </source>
</evidence>
<keyword evidence="12" id="KW-0449">Lipoprotein</keyword>
<evidence type="ECO:0000256" key="9">
    <source>
        <dbReference type="ARBA" id="ARBA00023186"/>
    </source>
</evidence>
<dbReference type="CDD" id="cd16325">
    <property type="entry name" value="LolA"/>
    <property type="match status" value="1"/>
</dbReference>
<comment type="subcellular location">
    <subcellularLocation>
        <location evidence="1 10">Periplasm</location>
    </subcellularLocation>
</comment>
<evidence type="ECO:0000256" key="3">
    <source>
        <dbReference type="ARBA" id="ARBA00011245"/>
    </source>
</evidence>
<comment type="function">
    <text evidence="10">Participates in the translocation of lipoproteins from the inner membrane to the outer membrane. Only forms a complex with a lipoprotein if the residue after the N-terminal Cys is not an aspartate (The Asp acts as a targeting signal to indicate that the lipoprotein should stay in the inner membrane).</text>
</comment>
<organism evidence="12 13">
    <name type="scientific">Castellaniella defragrans (strain DSM 12143 / CCUG 39792 / 65Phen)</name>
    <name type="common">Alcaligenes defragrans</name>
    <dbReference type="NCBI Taxonomy" id="1437824"/>
    <lineage>
        <taxon>Bacteria</taxon>
        <taxon>Pseudomonadati</taxon>
        <taxon>Pseudomonadota</taxon>
        <taxon>Betaproteobacteria</taxon>
        <taxon>Burkholderiales</taxon>
        <taxon>Alcaligenaceae</taxon>
        <taxon>Castellaniella</taxon>
    </lineage>
</organism>
<dbReference type="SUPFAM" id="SSF89392">
    <property type="entry name" value="Prokaryotic lipoproteins and lipoprotein localization factors"/>
    <property type="match status" value="1"/>
</dbReference>
<dbReference type="HAMAP" id="MF_00240">
    <property type="entry name" value="LolA"/>
    <property type="match status" value="1"/>
</dbReference>
<evidence type="ECO:0000313" key="13">
    <source>
        <dbReference type="Proteomes" id="UP000019805"/>
    </source>
</evidence>
<dbReference type="NCBIfam" id="TIGR00547">
    <property type="entry name" value="lolA"/>
    <property type="match status" value="1"/>
</dbReference>
<dbReference type="GO" id="GO:0044874">
    <property type="term" value="P:lipoprotein localization to outer membrane"/>
    <property type="evidence" value="ECO:0007669"/>
    <property type="project" value="UniProtKB-UniRule"/>
</dbReference>
<dbReference type="PANTHER" id="PTHR35869">
    <property type="entry name" value="OUTER-MEMBRANE LIPOPROTEIN CARRIER PROTEIN"/>
    <property type="match status" value="1"/>
</dbReference>
<dbReference type="NCBIfam" id="NF000661">
    <property type="entry name" value="PRK00031.1-3"/>
    <property type="match status" value="1"/>
</dbReference>
<evidence type="ECO:0000256" key="6">
    <source>
        <dbReference type="ARBA" id="ARBA00022729"/>
    </source>
</evidence>
<dbReference type="Gene3D" id="2.50.20.10">
    <property type="entry name" value="Lipoprotein localisation LolA/LolB/LppX"/>
    <property type="match status" value="1"/>
</dbReference>
<dbReference type="AlphaFoldDB" id="W8X3L2"/>
<gene>
    <name evidence="10" type="primary">lolA</name>
    <name evidence="12" type="ORF">BN940_06891</name>
</gene>
<dbReference type="EMBL" id="HG916765">
    <property type="protein sequence ID" value="CDM23846.1"/>
    <property type="molecule type" value="Genomic_DNA"/>
</dbReference>
<comment type="similarity">
    <text evidence="2 10">Belongs to the LolA family.</text>
</comment>
<dbReference type="STRING" id="1437824.BN940_06891"/>
<dbReference type="Pfam" id="PF03548">
    <property type="entry name" value="LolA"/>
    <property type="match status" value="1"/>
</dbReference>
<keyword evidence="5 10" id="KW-0813">Transport</keyword>
<comment type="subunit">
    <text evidence="3 10">Monomer.</text>
</comment>
<keyword evidence="13" id="KW-1185">Reference proteome</keyword>
<proteinExistence type="inferred from homology"/>
<feature type="region of interest" description="Disordered" evidence="11">
    <location>
        <begin position="1"/>
        <end position="38"/>
    </location>
</feature>
<name>W8X3L2_CASD6</name>
<dbReference type="KEGG" id="cdn:BN940_06891"/>
<evidence type="ECO:0000256" key="11">
    <source>
        <dbReference type="SAM" id="MobiDB-lite"/>
    </source>
</evidence>
<keyword evidence="8 10" id="KW-0653">Protein transport</keyword>
<protein>
    <recommendedName>
        <fullName evidence="4 10">Outer-membrane lipoprotein carrier protein</fullName>
    </recommendedName>
</protein>